<dbReference type="AlphaFoldDB" id="A0A2Z4G9D8"/>
<dbReference type="SUPFAM" id="SSF51126">
    <property type="entry name" value="Pectin lyase-like"/>
    <property type="match status" value="1"/>
</dbReference>
<sequence length="373" mass="40823">MKRILFILLLFSWNLDAQTIFRVNNSPGVTGVNVYTTIQDAHDAASDGDIIYVEPSLDTYGALLCTKRLTILGNGYFHNQNENDSYETKQSILEKIVFDIGSDSSVVRGLTITNQGGEHGSSIEGEGVKKIQISNCRILGAIYFDYYYDYDLNINKRCSEWIIINNFCKELNATSIIQAPHPTNLVISNNLMEYAANIGGGSLIYNNTLYATGGNSGLWSIYGSEVFNNIIQTTSCDNCGEPITLFTDAATVNTNVYNNILIYDDMDDGWTPQWKLPEGNGNVSNVEKGSVFIIPNPDIYSEYDWADKNYILNPSSPAKGIGVNNVDAGAFGGVNPYVLAGQIPYPIITDFKSTGAGNASVPLQIDITVKGNN</sequence>
<feature type="chain" id="PRO_5016432750" description="Right handed beta helix domain-containing protein" evidence="1">
    <location>
        <begin position="18"/>
        <end position="373"/>
    </location>
</feature>
<dbReference type="EMBL" id="CP029480">
    <property type="protein sequence ID" value="AWV97543.1"/>
    <property type="molecule type" value="Genomic_DNA"/>
</dbReference>
<accession>A0A2Z4G9D8</accession>
<evidence type="ECO:0000256" key="1">
    <source>
        <dbReference type="SAM" id="SignalP"/>
    </source>
</evidence>
<keyword evidence="3" id="KW-1185">Reference proteome</keyword>
<gene>
    <name evidence="2" type="ORF">DJ013_04930</name>
</gene>
<dbReference type="Gene3D" id="2.160.20.10">
    <property type="entry name" value="Single-stranded right-handed beta-helix, Pectin lyase-like"/>
    <property type="match status" value="1"/>
</dbReference>
<evidence type="ECO:0008006" key="4">
    <source>
        <dbReference type="Google" id="ProtNLM"/>
    </source>
</evidence>
<dbReference type="InterPro" id="IPR012334">
    <property type="entry name" value="Pectin_lyas_fold"/>
</dbReference>
<dbReference type="OrthoDB" id="669576at2"/>
<keyword evidence="1" id="KW-0732">Signal</keyword>
<proteinExistence type="predicted"/>
<dbReference type="KEGG" id="als:DJ013_04930"/>
<dbReference type="RefSeq" id="WP_111370645.1">
    <property type="nucleotide sequence ID" value="NZ_CP029480.1"/>
</dbReference>
<dbReference type="Proteomes" id="UP000249873">
    <property type="component" value="Chromosome"/>
</dbReference>
<organism evidence="2 3">
    <name type="scientific">Arcticibacterium luteifluviistationis</name>
    <dbReference type="NCBI Taxonomy" id="1784714"/>
    <lineage>
        <taxon>Bacteria</taxon>
        <taxon>Pseudomonadati</taxon>
        <taxon>Bacteroidota</taxon>
        <taxon>Cytophagia</taxon>
        <taxon>Cytophagales</taxon>
        <taxon>Leadbetterellaceae</taxon>
        <taxon>Arcticibacterium</taxon>
    </lineage>
</organism>
<evidence type="ECO:0000313" key="2">
    <source>
        <dbReference type="EMBL" id="AWV97543.1"/>
    </source>
</evidence>
<dbReference type="InterPro" id="IPR011050">
    <property type="entry name" value="Pectin_lyase_fold/virulence"/>
</dbReference>
<name>A0A2Z4G9D8_9BACT</name>
<reference evidence="2 3" key="1">
    <citation type="submission" date="2018-05" db="EMBL/GenBank/DDBJ databases">
        <title>Complete genome sequence of Arcticibacterium luteifluviistationis SM1504T, a cytophagaceae bacterium isolated from Arctic surface seawater.</title>
        <authorList>
            <person name="Li Y."/>
            <person name="Qin Q.-L."/>
        </authorList>
    </citation>
    <scope>NUCLEOTIDE SEQUENCE [LARGE SCALE GENOMIC DNA]</scope>
    <source>
        <strain evidence="2 3">SM1504</strain>
    </source>
</reference>
<protein>
    <recommendedName>
        <fullName evidence="4">Right handed beta helix domain-containing protein</fullName>
    </recommendedName>
</protein>
<feature type="signal peptide" evidence="1">
    <location>
        <begin position="1"/>
        <end position="17"/>
    </location>
</feature>
<evidence type="ECO:0000313" key="3">
    <source>
        <dbReference type="Proteomes" id="UP000249873"/>
    </source>
</evidence>